<proteinExistence type="predicted"/>
<comment type="caution">
    <text evidence="2">The sequence shown here is derived from an EMBL/GenBank/DDBJ whole genome shotgun (WGS) entry which is preliminary data.</text>
</comment>
<dbReference type="InterPro" id="IPR031560">
    <property type="entry name" value="CzcE"/>
</dbReference>
<accession>A0ABU6JB84</accession>
<dbReference type="Gene3D" id="2.60.40.2280">
    <property type="entry name" value="Heavy-metal resistance protein CzcE"/>
    <property type="match status" value="1"/>
</dbReference>
<protein>
    <submittedName>
        <fullName evidence="2">CzcE family metal-binding protein</fullName>
    </submittedName>
</protein>
<organism evidence="2 3">
    <name type="scientific">Noviherbaspirillum album</name>
    <dbReference type="NCBI Taxonomy" id="3080276"/>
    <lineage>
        <taxon>Bacteria</taxon>
        <taxon>Pseudomonadati</taxon>
        <taxon>Pseudomonadota</taxon>
        <taxon>Betaproteobacteria</taxon>
        <taxon>Burkholderiales</taxon>
        <taxon>Oxalobacteraceae</taxon>
        <taxon>Noviherbaspirillum</taxon>
    </lineage>
</organism>
<feature type="signal peptide" evidence="1">
    <location>
        <begin position="1"/>
        <end position="19"/>
    </location>
</feature>
<dbReference type="PROSITE" id="PS51257">
    <property type="entry name" value="PROKAR_LIPOPROTEIN"/>
    <property type="match status" value="1"/>
</dbReference>
<name>A0ABU6JB84_9BURK</name>
<dbReference type="InterPro" id="IPR038674">
    <property type="entry name" value="CzcE_sf"/>
</dbReference>
<evidence type="ECO:0000313" key="2">
    <source>
        <dbReference type="EMBL" id="MEC4720902.1"/>
    </source>
</evidence>
<sequence length="112" mass="12190">MKTPFILTACMLASSLLSACITRTSFQDLYGQAIDVAAPVQHVIVIHPDTRHVNIQGGDAVRFMAGGKSFAWQFNVARTIDSFDLREVAPPGMLDHAVIAYVSPDPKYLGMP</sequence>
<keyword evidence="3" id="KW-1185">Reference proteome</keyword>
<keyword evidence="1" id="KW-0732">Signal</keyword>
<evidence type="ECO:0000313" key="3">
    <source>
        <dbReference type="Proteomes" id="UP001352263"/>
    </source>
</evidence>
<evidence type="ECO:0000256" key="1">
    <source>
        <dbReference type="SAM" id="SignalP"/>
    </source>
</evidence>
<dbReference type="EMBL" id="JAWIIV010000014">
    <property type="protein sequence ID" value="MEC4720902.1"/>
    <property type="molecule type" value="Genomic_DNA"/>
</dbReference>
<gene>
    <name evidence="2" type="ORF">RY831_17180</name>
</gene>
<dbReference type="Pfam" id="PF16986">
    <property type="entry name" value="CzcE"/>
    <property type="match status" value="1"/>
</dbReference>
<dbReference type="Proteomes" id="UP001352263">
    <property type="component" value="Unassembled WGS sequence"/>
</dbReference>
<reference evidence="2 3" key="1">
    <citation type="submission" date="2023-10" db="EMBL/GenBank/DDBJ databases">
        <title>Noviherbaspirillum sp. CPCC 100848 genome assembly.</title>
        <authorList>
            <person name="Li X.Y."/>
            <person name="Fang X.M."/>
        </authorList>
    </citation>
    <scope>NUCLEOTIDE SEQUENCE [LARGE SCALE GENOMIC DNA]</scope>
    <source>
        <strain evidence="2 3">CPCC 100848</strain>
    </source>
</reference>
<feature type="chain" id="PRO_5047063378" evidence="1">
    <location>
        <begin position="20"/>
        <end position="112"/>
    </location>
</feature>